<name>A0A934SHC1_9MICO</name>
<dbReference type="Proteomes" id="UP000636458">
    <property type="component" value="Unassembled WGS sequence"/>
</dbReference>
<keyword evidence="3" id="KW-1185">Reference proteome</keyword>
<keyword evidence="1" id="KW-1133">Transmembrane helix</keyword>
<accession>A0A934SHC1</accession>
<dbReference type="RefSeq" id="WP_200554955.1">
    <property type="nucleotide sequence ID" value="NZ_JAEPES010000001.1"/>
</dbReference>
<organism evidence="2 3">
    <name type="scientific">Lacisediminihabitans changchengi</name>
    <dbReference type="NCBI Taxonomy" id="2787634"/>
    <lineage>
        <taxon>Bacteria</taxon>
        <taxon>Bacillati</taxon>
        <taxon>Actinomycetota</taxon>
        <taxon>Actinomycetes</taxon>
        <taxon>Micrococcales</taxon>
        <taxon>Microbacteriaceae</taxon>
        <taxon>Lacisediminihabitans</taxon>
    </lineage>
</organism>
<comment type="caution">
    <text evidence="2">The sequence shown here is derived from an EMBL/GenBank/DDBJ whole genome shotgun (WGS) entry which is preliminary data.</text>
</comment>
<gene>
    <name evidence="2" type="ORF">IV501_03245</name>
</gene>
<keyword evidence="1" id="KW-0472">Membrane</keyword>
<dbReference type="EMBL" id="JAEPES010000001">
    <property type="protein sequence ID" value="MBK4346641.1"/>
    <property type="molecule type" value="Genomic_DNA"/>
</dbReference>
<protein>
    <submittedName>
        <fullName evidence="2">Uncharacterized protein</fullName>
    </submittedName>
</protein>
<reference evidence="2" key="1">
    <citation type="submission" date="2021-01" db="EMBL/GenBank/DDBJ databases">
        <title>Lacisediminihabitans sp. nov. strain G11-30, isolated from Antarctic Soil.</title>
        <authorList>
            <person name="Li J."/>
        </authorList>
    </citation>
    <scope>NUCLEOTIDE SEQUENCE</scope>
    <source>
        <strain evidence="2">G11-30</strain>
    </source>
</reference>
<evidence type="ECO:0000313" key="3">
    <source>
        <dbReference type="Proteomes" id="UP000636458"/>
    </source>
</evidence>
<feature type="transmembrane region" description="Helical" evidence="1">
    <location>
        <begin position="29"/>
        <end position="48"/>
    </location>
</feature>
<keyword evidence="1" id="KW-0812">Transmembrane</keyword>
<proteinExistence type="predicted"/>
<evidence type="ECO:0000313" key="2">
    <source>
        <dbReference type="EMBL" id="MBK4346641.1"/>
    </source>
</evidence>
<dbReference type="AlphaFoldDB" id="A0A934SHC1"/>
<evidence type="ECO:0000256" key="1">
    <source>
        <dbReference type="SAM" id="Phobius"/>
    </source>
</evidence>
<sequence>MPALFIVLIVLALIFFGFGIAITAVKWLIYIAIILLLVGVIGFILRAIRNRA</sequence>